<evidence type="ECO:0000313" key="3">
    <source>
        <dbReference type="Proteomes" id="UP001432000"/>
    </source>
</evidence>
<sequence>MAPRPIRPAAQYRYAWSLFVEWCSVAEYVPLSTTPAVLADLLNDNSAGDAVLKRRVSAINRHYLDAGHTPDGRVTWFRGGSTCRELT</sequence>
<evidence type="ECO:0000313" key="2">
    <source>
        <dbReference type="EMBL" id="WXG69646.1"/>
    </source>
</evidence>
<dbReference type="EMBL" id="CP147846">
    <property type="protein sequence ID" value="WXG69646.1"/>
    <property type="molecule type" value="Genomic_DNA"/>
</dbReference>
<organism evidence="2 3">
    <name type="scientific">Rhodococcus sovatensis</name>
    <dbReference type="NCBI Taxonomy" id="1805840"/>
    <lineage>
        <taxon>Bacteria</taxon>
        <taxon>Bacillati</taxon>
        <taxon>Actinomycetota</taxon>
        <taxon>Actinomycetes</taxon>
        <taxon>Mycobacteriales</taxon>
        <taxon>Nocardiaceae</taxon>
        <taxon>Rhodococcus</taxon>
    </lineage>
</organism>
<name>A0ABZ2PKD9_9NOCA</name>
<reference evidence="2 3" key="1">
    <citation type="submission" date="2024-03" db="EMBL/GenBank/DDBJ databases">
        <title>Natural products discovery in diverse microorganisms through a two-stage MS feature dereplication strategy.</title>
        <authorList>
            <person name="Zhang R."/>
        </authorList>
    </citation>
    <scope>NUCLEOTIDE SEQUENCE [LARGE SCALE GENOMIC DNA]</scope>
    <source>
        <strain evidence="2 3">18930</strain>
    </source>
</reference>
<evidence type="ECO:0000256" key="1">
    <source>
        <dbReference type="ARBA" id="ARBA00023125"/>
    </source>
</evidence>
<keyword evidence="1" id="KW-0238">DNA-binding</keyword>
<proteinExistence type="predicted"/>
<protein>
    <submittedName>
        <fullName evidence="2">Uncharacterized protein</fullName>
    </submittedName>
</protein>
<gene>
    <name evidence="2" type="ORF">WDS16_03565</name>
</gene>
<dbReference type="Proteomes" id="UP001432000">
    <property type="component" value="Chromosome"/>
</dbReference>
<accession>A0ABZ2PKD9</accession>
<dbReference type="RefSeq" id="WP_338890547.1">
    <property type="nucleotide sequence ID" value="NZ_CP147846.1"/>
</dbReference>
<dbReference type="SUPFAM" id="SSF47823">
    <property type="entry name" value="lambda integrase-like, N-terminal domain"/>
    <property type="match status" value="1"/>
</dbReference>
<keyword evidence="3" id="KW-1185">Reference proteome</keyword>
<dbReference type="Gene3D" id="1.10.150.130">
    <property type="match status" value="1"/>
</dbReference>
<dbReference type="InterPro" id="IPR010998">
    <property type="entry name" value="Integrase_recombinase_N"/>
</dbReference>